<reference evidence="1" key="1">
    <citation type="journal article" date="2021" name="Nat. Commun.">
        <title>Genetic determinants of endophytism in the Arabidopsis root mycobiome.</title>
        <authorList>
            <person name="Mesny F."/>
            <person name="Miyauchi S."/>
            <person name="Thiergart T."/>
            <person name="Pickel B."/>
            <person name="Atanasova L."/>
            <person name="Karlsson M."/>
            <person name="Huettel B."/>
            <person name="Barry K.W."/>
            <person name="Haridas S."/>
            <person name="Chen C."/>
            <person name="Bauer D."/>
            <person name="Andreopoulos W."/>
            <person name="Pangilinan J."/>
            <person name="LaButti K."/>
            <person name="Riley R."/>
            <person name="Lipzen A."/>
            <person name="Clum A."/>
            <person name="Drula E."/>
            <person name="Henrissat B."/>
            <person name="Kohler A."/>
            <person name="Grigoriev I.V."/>
            <person name="Martin F.M."/>
            <person name="Hacquard S."/>
        </authorList>
    </citation>
    <scope>NUCLEOTIDE SEQUENCE</scope>
    <source>
        <strain evidence="1">MPI-SDFR-AT-0120</strain>
    </source>
</reference>
<gene>
    <name evidence="1" type="ORF">FB567DRAFT_619273</name>
</gene>
<evidence type="ECO:0000313" key="2">
    <source>
        <dbReference type="Proteomes" id="UP000813461"/>
    </source>
</evidence>
<organism evidence="1 2">
    <name type="scientific">Paraphoma chrysanthemicola</name>
    <dbReference type="NCBI Taxonomy" id="798071"/>
    <lineage>
        <taxon>Eukaryota</taxon>
        <taxon>Fungi</taxon>
        <taxon>Dikarya</taxon>
        <taxon>Ascomycota</taxon>
        <taxon>Pezizomycotina</taxon>
        <taxon>Dothideomycetes</taxon>
        <taxon>Pleosporomycetidae</taxon>
        <taxon>Pleosporales</taxon>
        <taxon>Pleosporineae</taxon>
        <taxon>Phaeosphaeriaceae</taxon>
        <taxon>Paraphoma</taxon>
    </lineage>
</organism>
<name>A0A8K0W064_9PLEO</name>
<accession>A0A8K0W064</accession>
<dbReference type="Proteomes" id="UP000813461">
    <property type="component" value="Unassembled WGS sequence"/>
</dbReference>
<comment type="caution">
    <text evidence="1">The sequence shown here is derived from an EMBL/GenBank/DDBJ whole genome shotgun (WGS) entry which is preliminary data.</text>
</comment>
<dbReference type="EMBL" id="JAGMVJ010000006">
    <property type="protein sequence ID" value="KAH7089928.1"/>
    <property type="molecule type" value="Genomic_DNA"/>
</dbReference>
<keyword evidence="2" id="KW-1185">Reference proteome</keyword>
<dbReference type="OrthoDB" id="3796867at2759"/>
<sequence>MQHVHTKAITMSLNRIICSATITSAMTNDNDIYAALRNAFKEDLAPDDHIIIYHPDRDEKILLAYTTLKAGVLYRVERASKRAQGAGHNSGANRKIVTNIAEIMKHWALSDDTDILPVHISPPGAPTSWSRSLTDSLRSLSGWSKLRQEFALRFLVEEVEGRRARDDEAPGQVTAGDVKRAVKRMQQYIAAEASEMVREDEVYAGDLGKAVEEAAQEGKDSGLVGWEYEQDGRFKIASFRGKGGSD</sequence>
<dbReference type="AlphaFoldDB" id="A0A8K0W064"/>
<evidence type="ECO:0000313" key="1">
    <source>
        <dbReference type="EMBL" id="KAH7089928.1"/>
    </source>
</evidence>
<protein>
    <submittedName>
        <fullName evidence="1">Uncharacterized protein</fullName>
    </submittedName>
</protein>
<proteinExistence type="predicted"/>